<reference evidence="8 9" key="1">
    <citation type="submission" date="2019-02" db="EMBL/GenBank/DDBJ databases">
        <title>Genomic Encyclopedia of Type Strains, Phase IV (KMG-IV): sequencing the most valuable type-strain genomes for metagenomic binning, comparative biology and taxonomic classification.</title>
        <authorList>
            <person name="Goeker M."/>
        </authorList>
    </citation>
    <scope>NUCLEOTIDE SEQUENCE [LARGE SCALE GENOMIC DNA]</scope>
    <source>
        <strain evidence="8 9">DSM 18116</strain>
    </source>
</reference>
<feature type="domain" description="RagB/SusD" evidence="6">
    <location>
        <begin position="308"/>
        <end position="460"/>
    </location>
</feature>
<dbReference type="SUPFAM" id="SSF48452">
    <property type="entry name" value="TPR-like"/>
    <property type="match status" value="1"/>
</dbReference>
<accession>A0A4Q7N0J7</accession>
<evidence type="ECO:0000256" key="4">
    <source>
        <dbReference type="ARBA" id="ARBA00023136"/>
    </source>
</evidence>
<comment type="subcellular location">
    <subcellularLocation>
        <location evidence="1">Cell outer membrane</location>
    </subcellularLocation>
</comment>
<organism evidence="8 9">
    <name type="scientific">Pseudobacter ginsenosidimutans</name>
    <dbReference type="NCBI Taxonomy" id="661488"/>
    <lineage>
        <taxon>Bacteria</taxon>
        <taxon>Pseudomonadati</taxon>
        <taxon>Bacteroidota</taxon>
        <taxon>Chitinophagia</taxon>
        <taxon>Chitinophagales</taxon>
        <taxon>Chitinophagaceae</taxon>
        <taxon>Pseudobacter</taxon>
    </lineage>
</organism>
<dbReference type="CDD" id="cd08977">
    <property type="entry name" value="SusD"/>
    <property type="match status" value="1"/>
</dbReference>
<dbReference type="InterPro" id="IPR012944">
    <property type="entry name" value="SusD_RagB_dom"/>
</dbReference>
<sequence length="462" mass="51476">MKKILQFSIYTFSIAGMLLFTACEKHIEIDNPIDQLVTGDVFRDSASAEATVIGLYSQQNSFIGMFMYGALSGYATLLPALSSDELYPTTLARYQPFASNDIAVDNADIQTNWSNAYNIIYHANAIIQNLGASTELDTRLRDRLSGEAKFIRALNLFYLTCEYGPVAMPLTTDYTANAMISRSDTATVLNQVVKDLKDAEQGLQPGYTSVNKLRANRYAATALLARVYLFQRNYEAAEAAAGTVITEGGYQLASVNATFSPGSTETILQFAPGITGSWNTPDFSLFFLSGYSLTPTLMAAFEANDLRRNSWTRHYTANGEDCYAPYKYKIAYASNGIEYNIVLRMAEQYLIRAEARAQQDDLAGAISDLDRVREKAGITLIDDTNPNIGKPDLLEAIYHEKQIEFFVEWGHRWFDIKRLGIADAILKDIKGSTWQATDVLFPVPQSEIRINTKLDQNPGYKK</sequence>
<comment type="similarity">
    <text evidence="2">Belongs to the SusD family.</text>
</comment>
<keyword evidence="9" id="KW-1185">Reference proteome</keyword>
<dbReference type="PROSITE" id="PS51257">
    <property type="entry name" value="PROKAR_LIPOPROTEIN"/>
    <property type="match status" value="1"/>
</dbReference>
<dbReference type="Gene3D" id="1.25.40.390">
    <property type="match status" value="1"/>
</dbReference>
<comment type="caution">
    <text evidence="8">The sequence shown here is derived from an EMBL/GenBank/DDBJ whole genome shotgun (WGS) entry which is preliminary data.</text>
</comment>
<proteinExistence type="inferred from homology"/>
<dbReference type="AlphaFoldDB" id="A0A4Q7N0J7"/>
<dbReference type="InterPro" id="IPR033985">
    <property type="entry name" value="SusD-like_N"/>
</dbReference>
<evidence type="ECO:0000256" key="1">
    <source>
        <dbReference type="ARBA" id="ARBA00004442"/>
    </source>
</evidence>
<protein>
    <submittedName>
        <fullName evidence="8">SusD-like starch-binding protein associating with outer membrane</fullName>
    </submittedName>
</protein>
<keyword evidence="5" id="KW-0998">Cell outer membrane</keyword>
<name>A0A4Q7N0J7_9BACT</name>
<evidence type="ECO:0000259" key="6">
    <source>
        <dbReference type="Pfam" id="PF07980"/>
    </source>
</evidence>
<evidence type="ECO:0000256" key="3">
    <source>
        <dbReference type="ARBA" id="ARBA00022729"/>
    </source>
</evidence>
<evidence type="ECO:0000256" key="5">
    <source>
        <dbReference type="ARBA" id="ARBA00023237"/>
    </source>
</evidence>
<dbReference type="GO" id="GO:0009279">
    <property type="term" value="C:cell outer membrane"/>
    <property type="evidence" value="ECO:0007669"/>
    <property type="project" value="UniProtKB-SubCell"/>
</dbReference>
<evidence type="ECO:0000313" key="9">
    <source>
        <dbReference type="Proteomes" id="UP000293874"/>
    </source>
</evidence>
<dbReference type="Pfam" id="PF07980">
    <property type="entry name" value="SusD_RagB"/>
    <property type="match status" value="1"/>
</dbReference>
<feature type="domain" description="SusD-like N-terminal" evidence="7">
    <location>
        <begin position="98"/>
        <end position="229"/>
    </location>
</feature>
<evidence type="ECO:0000256" key="2">
    <source>
        <dbReference type="ARBA" id="ARBA00006275"/>
    </source>
</evidence>
<evidence type="ECO:0000259" key="7">
    <source>
        <dbReference type="Pfam" id="PF14322"/>
    </source>
</evidence>
<dbReference type="Pfam" id="PF14322">
    <property type="entry name" value="SusD-like_3"/>
    <property type="match status" value="1"/>
</dbReference>
<dbReference type="RefSeq" id="WP_158644008.1">
    <property type="nucleotide sequence ID" value="NZ_CP042431.1"/>
</dbReference>
<dbReference type="InterPro" id="IPR011990">
    <property type="entry name" value="TPR-like_helical_dom_sf"/>
</dbReference>
<evidence type="ECO:0000313" key="8">
    <source>
        <dbReference type="EMBL" id="RZS75110.1"/>
    </source>
</evidence>
<keyword evidence="4" id="KW-0472">Membrane</keyword>
<dbReference type="EMBL" id="SGXA01000001">
    <property type="protein sequence ID" value="RZS75110.1"/>
    <property type="molecule type" value="Genomic_DNA"/>
</dbReference>
<dbReference type="Proteomes" id="UP000293874">
    <property type="component" value="Unassembled WGS sequence"/>
</dbReference>
<gene>
    <name evidence="8" type="ORF">EV199_0971</name>
</gene>
<keyword evidence="3" id="KW-0732">Signal</keyword>
<dbReference type="OrthoDB" id="625727at2"/>